<evidence type="ECO:0000313" key="3">
    <source>
        <dbReference type="Proteomes" id="UP000076023"/>
    </source>
</evidence>
<keyword evidence="2" id="KW-0808">Transferase</keyword>
<dbReference type="SUPFAM" id="SSF52317">
    <property type="entry name" value="Class I glutamine amidotransferase-like"/>
    <property type="match status" value="1"/>
</dbReference>
<keyword evidence="3" id="KW-1185">Reference proteome</keyword>
<dbReference type="InterPro" id="IPR029062">
    <property type="entry name" value="Class_I_gatase-like"/>
</dbReference>
<dbReference type="InterPro" id="IPR017926">
    <property type="entry name" value="GATASE"/>
</dbReference>
<dbReference type="RefSeq" id="WP_075079356.1">
    <property type="nucleotide sequence ID" value="NZ_BDCO01000002.1"/>
</dbReference>
<comment type="caution">
    <text evidence="2">The sequence shown here is derived from an EMBL/GenBank/DDBJ whole genome shotgun (WGS) entry which is preliminary data.</text>
</comment>
<evidence type="ECO:0000259" key="1">
    <source>
        <dbReference type="Pfam" id="PF00117"/>
    </source>
</evidence>
<proteinExistence type="predicted"/>
<dbReference type="GO" id="GO:0005829">
    <property type="term" value="C:cytosol"/>
    <property type="evidence" value="ECO:0007669"/>
    <property type="project" value="TreeGrafter"/>
</dbReference>
<gene>
    <name evidence="2" type="ORF">TSACC_22061</name>
</gene>
<dbReference type="GO" id="GO:0016740">
    <property type="term" value="F:transferase activity"/>
    <property type="evidence" value="ECO:0007669"/>
    <property type="project" value="UniProtKB-KW"/>
</dbReference>
<dbReference type="InterPro" id="IPR044992">
    <property type="entry name" value="ChyE-like"/>
</dbReference>
<dbReference type="InParanoid" id="A0A146G9W2"/>
<protein>
    <submittedName>
        <fullName evidence="2">GMP synthase-Glutamine amidotransferase</fullName>
    </submittedName>
</protein>
<dbReference type="PANTHER" id="PTHR42695">
    <property type="entry name" value="GLUTAMINE AMIDOTRANSFERASE YLR126C-RELATED"/>
    <property type="match status" value="1"/>
</dbReference>
<feature type="domain" description="Glutamine amidotransferase" evidence="1">
    <location>
        <begin position="24"/>
        <end position="185"/>
    </location>
</feature>
<dbReference type="Gene3D" id="3.40.50.880">
    <property type="match status" value="1"/>
</dbReference>
<keyword evidence="2" id="KW-0315">Glutamine amidotransferase</keyword>
<dbReference type="Proteomes" id="UP000076023">
    <property type="component" value="Unassembled WGS sequence"/>
</dbReference>
<dbReference type="EMBL" id="BDCO01000002">
    <property type="protein sequence ID" value="GAT33644.1"/>
    <property type="molecule type" value="Genomic_DNA"/>
</dbReference>
<accession>A0A146G9W2</accession>
<reference evidence="3" key="1">
    <citation type="journal article" date="2017" name="Genome Announc.">
        <title>Draft Genome Sequence of Terrimicrobium sacchariphilum NM-5T, a Facultative Anaerobic Soil Bacterium of the Class Spartobacteria.</title>
        <authorList>
            <person name="Qiu Y.L."/>
            <person name="Tourlousse D.M."/>
            <person name="Matsuura N."/>
            <person name="Ohashi A."/>
            <person name="Sekiguchi Y."/>
        </authorList>
    </citation>
    <scope>NUCLEOTIDE SEQUENCE [LARGE SCALE GENOMIC DNA]</scope>
    <source>
        <strain evidence="3">NM-5</strain>
    </source>
</reference>
<dbReference type="OrthoDB" id="9807137at2"/>
<dbReference type="CDD" id="cd01741">
    <property type="entry name" value="GATase1_1"/>
    <property type="match status" value="1"/>
</dbReference>
<organism evidence="2 3">
    <name type="scientific">Terrimicrobium sacchariphilum</name>
    <dbReference type="NCBI Taxonomy" id="690879"/>
    <lineage>
        <taxon>Bacteria</taxon>
        <taxon>Pseudomonadati</taxon>
        <taxon>Verrucomicrobiota</taxon>
        <taxon>Terrimicrobiia</taxon>
        <taxon>Terrimicrobiales</taxon>
        <taxon>Terrimicrobiaceae</taxon>
        <taxon>Terrimicrobium</taxon>
    </lineage>
</organism>
<sequence>MRSKKVLFVQHGDTDKPGLLGEVLTQRGISLDVLRSDLGQQVPVTLEGYDGLALGGGAQGVYEQDQYPYLGAETNLVRQVVSEGKPIIGLCLGAQLMAAGLGAEVRKAPHREVGFYRVTLDPIADYDPIWGGLPKDFVTTHWHGDVFEIPVGGMRLGSSELTPNQLFRYGHSLYGMQFHLEMTPEILSEMVEDSRDYLTESGVDPDIMMSQGKECLPVLRETAIEVFTRWSDLL</sequence>
<dbReference type="AlphaFoldDB" id="A0A146G9W2"/>
<dbReference type="STRING" id="690879.TSACC_22061"/>
<dbReference type="PANTHER" id="PTHR42695:SF5">
    <property type="entry name" value="GLUTAMINE AMIDOTRANSFERASE YLR126C-RELATED"/>
    <property type="match status" value="1"/>
</dbReference>
<name>A0A146G9W2_TERSA</name>
<evidence type="ECO:0000313" key="2">
    <source>
        <dbReference type="EMBL" id="GAT33644.1"/>
    </source>
</evidence>
<dbReference type="Pfam" id="PF00117">
    <property type="entry name" value="GATase"/>
    <property type="match status" value="1"/>
</dbReference>
<dbReference type="PROSITE" id="PS51273">
    <property type="entry name" value="GATASE_TYPE_1"/>
    <property type="match status" value="1"/>
</dbReference>